<keyword evidence="3" id="KW-1185">Reference proteome</keyword>
<dbReference type="Proteomes" id="UP000199515">
    <property type="component" value="Unassembled WGS sequence"/>
</dbReference>
<dbReference type="AlphaFoldDB" id="A0A1H2SG79"/>
<organism evidence="2 3">
    <name type="scientific">Amycolatopsis xylanica</name>
    <dbReference type="NCBI Taxonomy" id="589385"/>
    <lineage>
        <taxon>Bacteria</taxon>
        <taxon>Bacillati</taxon>
        <taxon>Actinomycetota</taxon>
        <taxon>Actinomycetes</taxon>
        <taxon>Pseudonocardiales</taxon>
        <taxon>Pseudonocardiaceae</taxon>
        <taxon>Amycolatopsis</taxon>
    </lineage>
</organism>
<keyword evidence="1" id="KW-0175">Coiled coil</keyword>
<feature type="coiled-coil region" evidence="1">
    <location>
        <begin position="46"/>
        <end position="76"/>
    </location>
</feature>
<dbReference type="OrthoDB" id="3627292at2"/>
<gene>
    <name evidence="2" type="ORF">SAMN05421504_101198</name>
</gene>
<reference evidence="2 3" key="1">
    <citation type="submission" date="2016-10" db="EMBL/GenBank/DDBJ databases">
        <authorList>
            <person name="de Groot N.N."/>
        </authorList>
    </citation>
    <scope>NUCLEOTIDE SEQUENCE [LARGE SCALE GENOMIC DNA]</scope>
    <source>
        <strain evidence="2 3">CPCC 202699</strain>
    </source>
</reference>
<evidence type="ECO:0000313" key="2">
    <source>
        <dbReference type="EMBL" id="SDW30029.1"/>
    </source>
</evidence>
<sequence length="153" mass="16724">MSLADDRISPWLDGVDIYVDNARNREVLDNRKIQAAHAGPGFSLDKDEATRMLEQARAIRKELQDVQHKAEFLEKMDPPAKDPVSCSYNGSVTWCGEEAPGAFAYGAGHLRLEALYLNELIERLRKALGIVEAEDEHAAGEAAQAGAVTGGNF</sequence>
<proteinExistence type="predicted"/>
<evidence type="ECO:0000256" key="1">
    <source>
        <dbReference type="SAM" id="Coils"/>
    </source>
</evidence>
<name>A0A1H2SG79_9PSEU</name>
<protein>
    <submittedName>
        <fullName evidence="2">Uncharacterized protein</fullName>
    </submittedName>
</protein>
<dbReference type="EMBL" id="FNON01000001">
    <property type="protein sequence ID" value="SDW30029.1"/>
    <property type="molecule type" value="Genomic_DNA"/>
</dbReference>
<evidence type="ECO:0000313" key="3">
    <source>
        <dbReference type="Proteomes" id="UP000199515"/>
    </source>
</evidence>
<dbReference type="STRING" id="589385.SAMN05421504_101198"/>
<accession>A0A1H2SG79</accession>
<dbReference type="RefSeq" id="WP_091285375.1">
    <property type="nucleotide sequence ID" value="NZ_FNON01000001.1"/>
</dbReference>